<sequence length="157" mass="16848">MGQLPKLGELPARSPSLCTRPEGPVSEPAKPEAVPVRPMLQLWTCRPSRRPCGPRGPMRRDSGTLKGLVSKLNGGKPWPLWPEKSCGARVGTGLQKGWTPGAGCPCPYVVRPEEGSLSCGTVLREICSTGLRATGWVWRRLLGDGIGPDPAYLGLRI</sequence>
<dbReference type="Proteomes" id="UP000008237">
    <property type="component" value="Unassembled WGS sequence"/>
</dbReference>
<evidence type="ECO:0000313" key="3">
    <source>
        <dbReference type="Proteomes" id="UP000008237"/>
    </source>
</evidence>
<dbReference type="InParanoid" id="E2C6E9"/>
<accession>E2C6E9</accession>
<evidence type="ECO:0000313" key="2">
    <source>
        <dbReference type="EMBL" id="EFN76481.1"/>
    </source>
</evidence>
<organism evidence="3">
    <name type="scientific">Harpegnathos saltator</name>
    <name type="common">Jerdon's jumping ant</name>
    <dbReference type="NCBI Taxonomy" id="610380"/>
    <lineage>
        <taxon>Eukaryota</taxon>
        <taxon>Metazoa</taxon>
        <taxon>Ecdysozoa</taxon>
        <taxon>Arthropoda</taxon>
        <taxon>Hexapoda</taxon>
        <taxon>Insecta</taxon>
        <taxon>Pterygota</taxon>
        <taxon>Neoptera</taxon>
        <taxon>Endopterygota</taxon>
        <taxon>Hymenoptera</taxon>
        <taxon>Apocrita</taxon>
        <taxon>Aculeata</taxon>
        <taxon>Formicoidea</taxon>
        <taxon>Formicidae</taxon>
        <taxon>Ponerinae</taxon>
        <taxon>Ponerini</taxon>
        <taxon>Harpegnathos</taxon>
    </lineage>
</organism>
<protein>
    <submittedName>
        <fullName evidence="2">Uncharacterized protein</fullName>
    </submittedName>
</protein>
<gene>
    <name evidence="2" type="ORF">EAI_11355</name>
</gene>
<evidence type="ECO:0000256" key="1">
    <source>
        <dbReference type="SAM" id="MobiDB-lite"/>
    </source>
</evidence>
<keyword evidence="3" id="KW-1185">Reference proteome</keyword>
<proteinExistence type="predicted"/>
<dbReference type="EMBL" id="GL453123">
    <property type="protein sequence ID" value="EFN76481.1"/>
    <property type="molecule type" value="Genomic_DNA"/>
</dbReference>
<name>E2C6E9_HARSA</name>
<reference evidence="2 3" key="1">
    <citation type="journal article" date="2010" name="Science">
        <title>Genomic comparison of the ants Camponotus floridanus and Harpegnathos saltator.</title>
        <authorList>
            <person name="Bonasio R."/>
            <person name="Zhang G."/>
            <person name="Ye C."/>
            <person name="Mutti N.S."/>
            <person name="Fang X."/>
            <person name="Qin N."/>
            <person name="Donahue G."/>
            <person name="Yang P."/>
            <person name="Li Q."/>
            <person name="Li C."/>
            <person name="Zhang P."/>
            <person name="Huang Z."/>
            <person name="Berger S.L."/>
            <person name="Reinberg D."/>
            <person name="Wang J."/>
            <person name="Liebig J."/>
        </authorList>
    </citation>
    <scope>NUCLEOTIDE SEQUENCE [LARGE SCALE GENOMIC DNA]</scope>
    <source>
        <strain evidence="2 3">R22 G/1</strain>
    </source>
</reference>
<dbReference type="AlphaFoldDB" id="E2C6E9"/>
<feature type="region of interest" description="Disordered" evidence="1">
    <location>
        <begin position="1"/>
        <end position="33"/>
    </location>
</feature>